<keyword evidence="4" id="KW-1185">Reference proteome</keyword>
<gene>
    <name evidence="3" type="ORF">J2W95_000039</name>
</gene>
<dbReference type="PANTHER" id="PTHR33178:SF10">
    <property type="entry name" value="STRESS-RESPONSE A_B BARREL DOMAIN-CONTAINING PROTEIN"/>
    <property type="match status" value="1"/>
</dbReference>
<comment type="caution">
    <text evidence="3">The sequence shown here is derived from an EMBL/GenBank/DDBJ whole genome shotgun (WGS) entry which is preliminary data.</text>
</comment>
<evidence type="ECO:0000256" key="1">
    <source>
        <dbReference type="ARBA" id="ARBA00011738"/>
    </source>
</evidence>
<comment type="subunit">
    <text evidence="1">Homodimer.</text>
</comment>
<dbReference type="EMBL" id="JAVDTX010000001">
    <property type="protein sequence ID" value="MDR6843359.1"/>
    <property type="molecule type" value="Genomic_DNA"/>
</dbReference>
<accession>A0ABU1RX70</accession>
<dbReference type="Gene3D" id="3.30.70.100">
    <property type="match status" value="1"/>
</dbReference>
<dbReference type="InterPro" id="IPR044662">
    <property type="entry name" value="HS1/DABB1-like"/>
</dbReference>
<evidence type="ECO:0000259" key="2">
    <source>
        <dbReference type="PROSITE" id="PS51502"/>
    </source>
</evidence>
<sequence>MIRHSVIFKFKNTITEIEKQDFFEAALQLTEIPGLENFETLKQTSPKNTFEFGFSMEFDTYLVYENYNNHPYHTSFVQNYWLTMVEDFLEIDYEPIIDISTLK</sequence>
<organism evidence="3 4">
    <name type="scientific">Flavobacterium granuli</name>
    <dbReference type="NCBI Taxonomy" id="280093"/>
    <lineage>
        <taxon>Bacteria</taxon>
        <taxon>Pseudomonadati</taxon>
        <taxon>Bacteroidota</taxon>
        <taxon>Flavobacteriia</taxon>
        <taxon>Flavobacteriales</taxon>
        <taxon>Flavobacteriaceae</taxon>
        <taxon>Flavobacterium</taxon>
    </lineage>
</organism>
<dbReference type="InterPro" id="IPR013097">
    <property type="entry name" value="Dabb"/>
</dbReference>
<dbReference type="PROSITE" id="PS51502">
    <property type="entry name" value="S_R_A_B_BARREL"/>
    <property type="match status" value="1"/>
</dbReference>
<proteinExistence type="predicted"/>
<dbReference type="RefSeq" id="WP_310002696.1">
    <property type="nucleotide sequence ID" value="NZ_JAVDTX010000001.1"/>
</dbReference>
<name>A0ABU1RX70_9FLAO</name>
<evidence type="ECO:0000313" key="4">
    <source>
        <dbReference type="Proteomes" id="UP001261871"/>
    </source>
</evidence>
<dbReference type="SMART" id="SM00886">
    <property type="entry name" value="Dabb"/>
    <property type="match status" value="1"/>
</dbReference>
<dbReference type="Pfam" id="PF07876">
    <property type="entry name" value="Dabb"/>
    <property type="match status" value="1"/>
</dbReference>
<protein>
    <recommendedName>
        <fullName evidence="2">Stress-response A/B barrel domain-containing protein</fullName>
    </recommendedName>
</protein>
<dbReference type="PANTHER" id="PTHR33178">
    <property type="match status" value="1"/>
</dbReference>
<evidence type="ECO:0000313" key="3">
    <source>
        <dbReference type="EMBL" id="MDR6843359.1"/>
    </source>
</evidence>
<dbReference type="SUPFAM" id="SSF54909">
    <property type="entry name" value="Dimeric alpha+beta barrel"/>
    <property type="match status" value="1"/>
</dbReference>
<dbReference type="InterPro" id="IPR011008">
    <property type="entry name" value="Dimeric_a/b-barrel"/>
</dbReference>
<dbReference type="Proteomes" id="UP001261871">
    <property type="component" value="Unassembled WGS sequence"/>
</dbReference>
<reference evidence="3 4" key="1">
    <citation type="submission" date="2023-07" db="EMBL/GenBank/DDBJ databases">
        <title>Sorghum-associated microbial communities from plants grown in Nebraska, USA.</title>
        <authorList>
            <person name="Schachtman D."/>
        </authorList>
    </citation>
    <scope>NUCLEOTIDE SEQUENCE [LARGE SCALE GENOMIC DNA]</scope>
    <source>
        <strain evidence="3 4">BE124</strain>
    </source>
</reference>
<feature type="domain" description="Stress-response A/B barrel" evidence="2">
    <location>
        <begin position="2"/>
        <end position="93"/>
    </location>
</feature>